<dbReference type="GO" id="GO:0022857">
    <property type="term" value="F:transmembrane transporter activity"/>
    <property type="evidence" value="ECO:0007669"/>
    <property type="project" value="InterPro"/>
</dbReference>
<evidence type="ECO:0000256" key="5">
    <source>
        <dbReference type="SAM" id="Phobius"/>
    </source>
</evidence>
<comment type="caution">
    <text evidence="7">The sequence shown here is derived from an EMBL/GenBank/DDBJ whole genome shotgun (WGS) entry which is preliminary data.</text>
</comment>
<feature type="transmembrane region" description="Helical" evidence="5">
    <location>
        <begin position="246"/>
        <end position="270"/>
    </location>
</feature>
<proteinExistence type="predicted"/>
<dbReference type="Pfam" id="PF07690">
    <property type="entry name" value="MFS_1"/>
    <property type="match status" value="1"/>
</dbReference>
<keyword evidence="8" id="KW-1185">Reference proteome</keyword>
<dbReference type="Proteomes" id="UP000669133">
    <property type="component" value="Unassembled WGS sequence"/>
</dbReference>
<dbReference type="Pfam" id="PF07106">
    <property type="entry name" value="WHD_TBPIP"/>
    <property type="match status" value="1"/>
</dbReference>
<protein>
    <recommendedName>
        <fullName evidence="6">Homologous-pairing protein 2 winged helix domain-containing protein</fullName>
    </recommendedName>
</protein>
<feature type="transmembrane region" description="Helical" evidence="5">
    <location>
        <begin position="516"/>
        <end position="533"/>
    </location>
</feature>
<name>A0A8H7ZDY5_9ASCO</name>
<dbReference type="EMBL" id="JAEOAQ010000005">
    <property type="protein sequence ID" value="KAG5418439.1"/>
    <property type="molecule type" value="Genomic_DNA"/>
</dbReference>
<sequence length="619" mass="68102">MPPTKNAQSLEEIKDILRNYMKSQYRPYSTNDILLNLHNQIPKQKLGLGLASLVEENELLVKVVGKTSYYCYKMLVPKSNKAETALLNDIPKMEKMIAEIEVEMNGIISEPSNDAITQNLADAKEKIKALKDEQAKPNPNTLDSSELKLSLTQLRRVHKQYKGIVLQFPSCPQLAKQLQYTASDSSKIALWGTIGTAVAGPVSGAVVDRKGYTLSSSIGAILIILGYGGMKYQFDRQLNQIQLSCLWLFSIGLGSTFINSACLKCCAVSFPSIRGVATSLPLALYGLSALFYSVIASVFYTGRTSEFLGFVGVSIVAICVICFPSVYIADKEHKLRNASTFRNNQLTEDRHRAHSTDSKADLLKSYKFWMLFTILGALASLGQMYIYSVGYIIKSLVGLTISEQNLGSVATVDEIDVLIQQQQQLQVGMISIANCIGRILSGILGDIITQSFSMPRSWLLVVPAVGTTFCQLLTSSTEHYTNLPLNSFLVGLFYGFTFCLVPIIVGDIFGMENFSFNWGITCLAPIGPSYYFTSMFGQEYDLNSAKADPINSSTSQTTSMGCILGNKCYSDILGVTAGVGCVATILVVIFNFSDTLFKRRPKTLSLSDIRNKKLYIEKP</sequence>
<evidence type="ECO:0000313" key="7">
    <source>
        <dbReference type="EMBL" id="KAG5418439.1"/>
    </source>
</evidence>
<feature type="transmembrane region" description="Helical" evidence="5">
    <location>
        <begin position="457"/>
        <end position="476"/>
    </location>
</feature>
<feature type="transmembrane region" description="Helical" evidence="5">
    <location>
        <begin position="188"/>
        <end position="207"/>
    </location>
</feature>
<evidence type="ECO:0000256" key="1">
    <source>
        <dbReference type="ARBA" id="ARBA00004141"/>
    </source>
</evidence>
<feature type="transmembrane region" description="Helical" evidence="5">
    <location>
        <begin position="572"/>
        <end position="592"/>
    </location>
</feature>
<evidence type="ECO:0000259" key="6">
    <source>
        <dbReference type="Pfam" id="PF07106"/>
    </source>
</evidence>
<evidence type="ECO:0000256" key="3">
    <source>
        <dbReference type="ARBA" id="ARBA00022989"/>
    </source>
</evidence>
<dbReference type="GeneID" id="93652596"/>
<feature type="transmembrane region" description="Helical" evidence="5">
    <location>
        <begin position="368"/>
        <end position="393"/>
    </location>
</feature>
<keyword evidence="2 5" id="KW-0812">Transmembrane</keyword>
<dbReference type="InterPro" id="IPR036388">
    <property type="entry name" value="WH-like_DNA-bd_sf"/>
</dbReference>
<dbReference type="PANTHER" id="PTHR21576">
    <property type="entry name" value="UNCHARACTERIZED NODULIN-LIKE PROTEIN"/>
    <property type="match status" value="1"/>
</dbReference>
<comment type="subcellular location">
    <subcellularLocation>
        <location evidence="1">Membrane</location>
        <topology evidence="1">Multi-pass membrane protein</topology>
    </subcellularLocation>
</comment>
<dbReference type="RefSeq" id="XP_067547555.1">
    <property type="nucleotide sequence ID" value="XM_067692988.1"/>
</dbReference>
<feature type="transmembrane region" description="Helical" evidence="5">
    <location>
        <begin position="307"/>
        <end position="329"/>
    </location>
</feature>
<feature type="transmembrane region" description="Helical" evidence="5">
    <location>
        <begin position="488"/>
        <end position="509"/>
    </location>
</feature>
<keyword evidence="4 5" id="KW-0472">Membrane</keyword>
<organism evidence="7 8">
    <name type="scientific">Candida metapsilosis</name>
    <dbReference type="NCBI Taxonomy" id="273372"/>
    <lineage>
        <taxon>Eukaryota</taxon>
        <taxon>Fungi</taxon>
        <taxon>Dikarya</taxon>
        <taxon>Ascomycota</taxon>
        <taxon>Saccharomycotina</taxon>
        <taxon>Pichiomycetes</taxon>
        <taxon>Debaryomycetaceae</taxon>
        <taxon>Candida/Lodderomyces clade</taxon>
        <taxon>Candida</taxon>
    </lineage>
</organism>
<dbReference type="AlphaFoldDB" id="A0A8H7ZDY5"/>
<dbReference type="GO" id="GO:0000329">
    <property type="term" value="C:fungal-type vacuole membrane"/>
    <property type="evidence" value="ECO:0007669"/>
    <property type="project" value="TreeGrafter"/>
</dbReference>
<dbReference type="InterPro" id="IPR010776">
    <property type="entry name" value="Hop2_WH_dom"/>
</dbReference>
<feature type="domain" description="Homologous-pairing protein 2 winged helix" evidence="6">
    <location>
        <begin position="14"/>
        <end position="72"/>
    </location>
</feature>
<dbReference type="PANTHER" id="PTHR21576:SF158">
    <property type="entry name" value="RIBOSOMAL RNA-PROCESSING PROTEIN 12-LIKE CONSERVED DOMAIN-CONTAINING PROTEIN"/>
    <property type="match status" value="1"/>
</dbReference>
<dbReference type="OrthoDB" id="410267at2759"/>
<feature type="transmembrane region" description="Helical" evidence="5">
    <location>
        <begin position="214"/>
        <end position="234"/>
    </location>
</feature>
<dbReference type="InterPro" id="IPR011701">
    <property type="entry name" value="MFS"/>
</dbReference>
<evidence type="ECO:0000313" key="8">
    <source>
        <dbReference type="Proteomes" id="UP000669133"/>
    </source>
</evidence>
<evidence type="ECO:0000256" key="2">
    <source>
        <dbReference type="ARBA" id="ARBA00022692"/>
    </source>
</evidence>
<dbReference type="SUPFAM" id="SSF103473">
    <property type="entry name" value="MFS general substrate transporter"/>
    <property type="match status" value="1"/>
</dbReference>
<gene>
    <name evidence="7" type="ORF">I9W82_003967</name>
</gene>
<evidence type="ECO:0000256" key="4">
    <source>
        <dbReference type="ARBA" id="ARBA00023136"/>
    </source>
</evidence>
<dbReference type="Gene3D" id="1.20.1250.20">
    <property type="entry name" value="MFS general substrate transporter like domains"/>
    <property type="match status" value="2"/>
</dbReference>
<feature type="transmembrane region" description="Helical" evidence="5">
    <location>
        <begin position="282"/>
        <end position="301"/>
    </location>
</feature>
<keyword evidence="3 5" id="KW-1133">Transmembrane helix</keyword>
<dbReference type="Gene3D" id="1.10.10.10">
    <property type="entry name" value="Winged helix-like DNA-binding domain superfamily/Winged helix DNA-binding domain"/>
    <property type="match status" value="1"/>
</dbReference>
<dbReference type="InterPro" id="IPR036259">
    <property type="entry name" value="MFS_trans_sf"/>
</dbReference>
<reference evidence="7 8" key="1">
    <citation type="submission" date="2020-12" db="EMBL/GenBank/DDBJ databases">
        <title>Effect of drift, selection, and recombination on the evolution of hybrid genomes in Candida yeast pathogens.</title>
        <authorList>
            <person name="Mixao V."/>
            <person name="Ksiezopolska E."/>
            <person name="Saus E."/>
            <person name="Boekhout T."/>
            <person name="Gacser A."/>
            <person name="Gabaldon T."/>
        </authorList>
    </citation>
    <scope>NUCLEOTIDE SEQUENCE [LARGE SCALE GENOMIC DNA]</scope>
    <source>
        <strain evidence="7 8">BP57</strain>
    </source>
</reference>
<accession>A0A8H7ZDY5</accession>